<sequence>MAPSKVKADAKARSIATPTPSLDATRSEPVGLSPADIQATSISTANVIPHAIKAAELLFLAAVSSPVSQMTLSPVYGSIPPSIYHRHLIMAAVLLAWTAKKTVVHEYVPKNVPNYLPLLAFCIPSIQFFLFQQSGWLGPRYGPVVTELFTYFPLVVLSVYSAAMFMDSVDLSQFDPRIQNAGPGIASYALFSIAQRASTYLIRYKIGSSLLFTRWGLQSGVAAFYAVLLPSRVLLFAILPMLHSASLNPHAPLEQTTGVLNAILHEHNYALLARKESLTGYISVLDNTKEKFRVMRCDHSLLGGEWLQQPNAPSSRLTEPIYSVFTMLEAVRLIETASSKESRLVPDNEKNALVIGLGIGTTPAALIAHGIDTTIVEIDPVVHELATKYFHLPSNHTSVIDDAMYFVGKALVAGPDYYSYDYIIHDVFTGGAEPVGLFTEGFLAGLRDLLKPDGVVAINYAGDLSLPSASLVVHTVRSVFPQCRYFREDASLIQSSSSGSKKMAPDFTNMVMFCRKSSDAFGFRDPVEADCLGSQARRYHLLPKHEIQASYFEDRPGDGELLVLKAGHTQRLEADQKESAIGHWRIMRTVLPDVIWENW</sequence>
<proteinExistence type="predicted"/>
<evidence type="ECO:0008006" key="5">
    <source>
        <dbReference type="Google" id="ProtNLM"/>
    </source>
</evidence>
<gene>
    <name evidence="3" type="ORF">FRX48_02117</name>
</gene>
<accession>A0A5M8PXH3</accession>
<dbReference type="PANTHER" id="PTHR43317">
    <property type="entry name" value="THERMOSPERMINE SYNTHASE ACAULIS5"/>
    <property type="match status" value="1"/>
</dbReference>
<comment type="caution">
    <text evidence="3">The sequence shown here is derived from an EMBL/GenBank/DDBJ whole genome shotgun (WGS) entry which is preliminary data.</text>
</comment>
<dbReference type="FunFam" id="3.40.50.150:FF:000288">
    <property type="entry name" value="Spermine/spermidine synthase, putative"/>
    <property type="match status" value="1"/>
</dbReference>
<dbReference type="EMBL" id="VXIT01000003">
    <property type="protein sequence ID" value="KAA6413756.1"/>
    <property type="molecule type" value="Genomic_DNA"/>
</dbReference>
<dbReference type="InterPro" id="IPR029063">
    <property type="entry name" value="SAM-dependent_MTases_sf"/>
</dbReference>
<evidence type="ECO:0000256" key="2">
    <source>
        <dbReference type="SAM" id="MobiDB-lite"/>
    </source>
</evidence>
<keyword evidence="1" id="KW-0620">Polyamine biosynthesis</keyword>
<dbReference type="AlphaFoldDB" id="A0A5M8PXH3"/>
<evidence type="ECO:0000313" key="4">
    <source>
        <dbReference type="Proteomes" id="UP000324767"/>
    </source>
</evidence>
<evidence type="ECO:0000256" key="1">
    <source>
        <dbReference type="ARBA" id="ARBA00023115"/>
    </source>
</evidence>
<feature type="region of interest" description="Disordered" evidence="2">
    <location>
        <begin position="1"/>
        <end position="30"/>
    </location>
</feature>
<name>A0A5M8PXH3_9LECA</name>
<reference evidence="3 4" key="1">
    <citation type="submission" date="2019-09" db="EMBL/GenBank/DDBJ databases">
        <title>The hologenome of the rock-dwelling lichen Lasallia pustulata.</title>
        <authorList>
            <person name="Greshake Tzovaras B."/>
            <person name="Segers F."/>
            <person name="Bicker A."/>
            <person name="Dal Grande F."/>
            <person name="Otte J."/>
            <person name="Hankeln T."/>
            <person name="Schmitt I."/>
            <person name="Ebersberger I."/>
        </authorList>
    </citation>
    <scope>NUCLEOTIDE SEQUENCE [LARGE SCALE GENOMIC DNA]</scope>
    <source>
        <strain evidence="3">A1-1</strain>
    </source>
</reference>
<dbReference type="SUPFAM" id="SSF53335">
    <property type="entry name" value="S-adenosyl-L-methionine-dependent methyltransferases"/>
    <property type="match status" value="1"/>
</dbReference>
<dbReference type="Proteomes" id="UP000324767">
    <property type="component" value="Unassembled WGS sequence"/>
</dbReference>
<protein>
    <recommendedName>
        <fullName evidence="5">Spermine spermidine synthase</fullName>
    </recommendedName>
</protein>
<evidence type="ECO:0000313" key="3">
    <source>
        <dbReference type="EMBL" id="KAA6413756.1"/>
    </source>
</evidence>
<dbReference type="Gene3D" id="3.40.50.150">
    <property type="entry name" value="Vaccinia Virus protein VP39"/>
    <property type="match status" value="1"/>
</dbReference>
<dbReference type="GO" id="GO:0006596">
    <property type="term" value="P:polyamine biosynthetic process"/>
    <property type="evidence" value="ECO:0007669"/>
    <property type="project" value="UniProtKB-KW"/>
</dbReference>
<dbReference type="OrthoDB" id="2016285at2759"/>
<dbReference type="NCBIfam" id="NF037959">
    <property type="entry name" value="MFS_SpdSyn"/>
    <property type="match status" value="1"/>
</dbReference>
<dbReference type="PANTHER" id="PTHR43317:SF1">
    <property type="entry name" value="THERMOSPERMINE SYNTHASE ACAULIS5"/>
    <property type="match status" value="1"/>
</dbReference>
<feature type="compositionally biased region" description="Basic and acidic residues" evidence="2">
    <location>
        <begin position="1"/>
        <end position="12"/>
    </location>
</feature>
<organism evidence="3 4">
    <name type="scientific">Lasallia pustulata</name>
    <dbReference type="NCBI Taxonomy" id="136370"/>
    <lineage>
        <taxon>Eukaryota</taxon>
        <taxon>Fungi</taxon>
        <taxon>Dikarya</taxon>
        <taxon>Ascomycota</taxon>
        <taxon>Pezizomycotina</taxon>
        <taxon>Lecanoromycetes</taxon>
        <taxon>OSLEUM clade</taxon>
        <taxon>Umbilicariomycetidae</taxon>
        <taxon>Umbilicariales</taxon>
        <taxon>Umbilicariaceae</taxon>
        <taxon>Lasallia</taxon>
    </lineage>
</organism>
<dbReference type="Pfam" id="PF01564">
    <property type="entry name" value="Spermine_synth"/>
    <property type="match status" value="1"/>
</dbReference>